<feature type="domain" description="HD-GYP" evidence="3">
    <location>
        <begin position="747"/>
        <end position="955"/>
    </location>
</feature>
<feature type="transmembrane region" description="Helical" evidence="1">
    <location>
        <begin position="12"/>
        <end position="31"/>
    </location>
</feature>
<dbReference type="InterPro" id="IPR029016">
    <property type="entry name" value="GAF-like_dom_sf"/>
</dbReference>
<dbReference type="SUPFAM" id="SSF158472">
    <property type="entry name" value="HAMP domain-like"/>
    <property type="match status" value="1"/>
</dbReference>
<dbReference type="SUPFAM" id="SSF103190">
    <property type="entry name" value="Sensory domain-like"/>
    <property type="match status" value="1"/>
</dbReference>
<dbReference type="GO" id="GO:0016020">
    <property type="term" value="C:membrane"/>
    <property type="evidence" value="ECO:0007669"/>
    <property type="project" value="InterPro"/>
</dbReference>
<evidence type="ECO:0008006" key="6">
    <source>
        <dbReference type="Google" id="ProtNLM"/>
    </source>
</evidence>
<dbReference type="Proteomes" id="UP000634011">
    <property type="component" value="Unassembled WGS sequence"/>
</dbReference>
<evidence type="ECO:0000259" key="2">
    <source>
        <dbReference type="PROSITE" id="PS50885"/>
    </source>
</evidence>
<protein>
    <recommendedName>
        <fullName evidence="6">Cyclic di-GMP phosphodiesterase response regulator RpfG</fullName>
    </recommendedName>
</protein>
<dbReference type="EMBL" id="JACOFV010000009">
    <property type="protein sequence ID" value="MBC3862556.1"/>
    <property type="molecule type" value="Genomic_DNA"/>
</dbReference>
<keyword evidence="5" id="KW-1185">Reference proteome</keyword>
<dbReference type="PROSITE" id="PS51832">
    <property type="entry name" value="HD_GYP"/>
    <property type="match status" value="1"/>
</dbReference>
<dbReference type="InterPro" id="IPR037522">
    <property type="entry name" value="HD_GYP_dom"/>
</dbReference>
<dbReference type="AlphaFoldDB" id="A0A923KQ78"/>
<dbReference type="PROSITE" id="PS50885">
    <property type="entry name" value="HAMP"/>
    <property type="match status" value="1"/>
</dbReference>
<evidence type="ECO:0000259" key="3">
    <source>
        <dbReference type="PROSITE" id="PS51832"/>
    </source>
</evidence>
<dbReference type="Gene3D" id="6.10.340.10">
    <property type="match status" value="1"/>
</dbReference>
<keyword evidence="1" id="KW-1133">Transmembrane helix</keyword>
<dbReference type="SUPFAM" id="SSF109604">
    <property type="entry name" value="HD-domain/PDEase-like"/>
    <property type="match status" value="2"/>
</dbReference>
<feature type="transmembrane region" description="Helical" evidence="1">
    <location>
        <begin position="353"/>
        <end position="370"/>
    </location>
</feature>
<dbReference type="Pfam" id="PF13487">
    <property type="entry name" value="HD_5"/>
    <property type="match status" value="1"/>
</dbReference>
<dbReference type="Gene3D" id="3.30.450.40">
    <property type="match status" value="1"/>
</dbReference>
<dbReference type="GO" id="GO:0007165">
    <property type="term" value="P:signal transduction"/>
    <property type="evidence" value="ECO:0007669"/>
    <property type="project" value="InterPro"/>
</dbReference>
<evidence type="ECO:0000313" key="5">
    <source>
        <dbReference type="Proteomes" id="UP000634011"/>
    </source>
</evidence>
<evidence type="ECO:0000313" key="4">
    <source>
        <dbReference type="EMBL" id="MBC3862556.1"/>
    </source>
</evidence>
<dbReference type="Gene3D" id="3.30.450.20">
    <property type="entry name" value="PAS domain"/>
    <property type="match status" value="2"/>
</dbReference>
<evidence type="ECO:0000256" key="1">
    <source>
        <dbReference type="SAM" id="Phobius"/>
    </source>
</evidence>
<dbReference type="CDD" id="cd00077">
    <property type="entry name" value="HDc"/>
    <property type="match status" value="1"/>
</dbReference>
<dbReference type="PANTHER" id="PTHR43155:SF2">
    <property type="entry name" value="CYCLIC DI-GMP PHOSPHODIESTERASE PA4108"/>
    <property type="match status" value="1"/>
</dbReference>
<dbReference type="PANTHER" id="PTHR43155">
    <property type="entry name" value="CYCLIC DI-GMP PHOSPHODIESTERASE PA4108-RELATED"/>
    <property type="match status" value="1"/>
</dbReference>
<comment type="caution">
    <text evidence="4">The sequence shown here is derived from an EMBL/GenBank/DDBJ whole genome shotgun (WGS) entry which is preliminary data.</text>
</comment>
<gene>
    <name evidence="4" type="ORF">H8K32_10630</name>
</gene>
<accession>A0A923KQ78</accession>
<dbReference type="InterPro" id="IPR003607">
    <property type="entry name" value="HD/PDEase_dom"/>
</dbReference>
<feature type="domain" description="HAMP" evidence="2">
    <location>
        <begin position="372"/>
        <end position="425"/>
    </location>
</feature>
<dbReference type="SMART" id="SM00471">
    <property type="entry name" value="HDc"/>
    <property type="match status" value="1"/>
</dbReference>
<dbReference type="RefSeq" id="WP_186912482.1">
    <property type="nucleotide sequence ID" value="NZ_JACOFV010000009.1"/>
</dbReference>
<proteinExistence type="predicted"/>
<keyword evidence="1" id="KW-0472">Membrane</keyword>
<dbReference type="InterPro" id="IPR029151">
    <property type="entry name" value="Sensor-like_sf"/>
</dbReference>
<dbReference type="GO" id="GO:0008081">
    <property type="term" value="F:phosphoric diester hydrolase activity"/>
    <property type="evidence" value="ECO:0007669"/>
    <property type="project" value="UniProtKB-ARBA"/>
</dbReference>
<dbReference type="SUPFAM" id="SSF55781">
    <property type="entry name" value="GAF domain-like"/>
    <property type="match status" value="1"/>
</dbReference>
<dbReference type="Gene3D" id="1.10.3210.10">
    <property type="entry name" value="Hypothetical protein af1432"/>
    <property type="match status" value="2"/>
</dbReference>
<keyword evidence="1" id="KW-0812">Transmembrane</keyword>
<dbReference type="CDD" id="cd06225">
    <property type="entry name" value="HAMP"/>
    <property type="match status" value="1"/>
</dbReference>
<organism evidence="4 5">
    <name type="scientific">Undibacterium jejuense</name>
    <dbReference type="NCBI Taxonomy" id="1344949"/>
    <lineage>
        <taxon>Bacteria</taxon>
        <taxon>Pseudomonadati</taxon>
        <taxon>Pseudomonadota</taxon>
        <taxon>Betaproteobacteria</taxon>
        <taxon>Burkholderiales</taxon>
        <taxon>Oxalobacteraceae</taxon>
        <taxon>Undibacterium</taxon>
    </lineage>
</organism>
<dbReference type="SMART" id="SM00304">
    <property type="entry name" value="HAMP"/>
    <property type="match status" value="1"/>
</dbReference>
<dbReference type="Pfam" id="PF00672">
    <property type="entry name" value="HAMP"/>
    <property type="match status" value="1"/>
</dbReference>
<name>A0A923KQ78_9BURK</name>
<sequence length="968" mass="109313">MHTSKKLPFQIYFSFCLIGLLVALVIGIAQFNKMGQIILQEANRNYERTGRQVVKNIQAIYTPAKNQIGILAETMPIPGDTLNERLEHIEYLAKSIATVSSAISIFIGYADGEFFLLRKYDKNLANASLFNVPDDTAWVVQSTSLKHKKLVEHVISFNKQLEETSRKKIPRKNFDPRETIWYTTAMATPDKVNVTRPYYFYTNHQIGVTYSQKIDSADAVVGIDFELSTILQTIENSGLTPSSRIALLGESAQILAMVHGNQVPFRPEIITEKDGTHRLPNLMEQEDAPILNKVFKLYLSKVISSQSIDIDGETWATFKQRIETPGGRPLTLLIASPHRELLAEIIEMKKQSMLVFGILFALTCIIFVSFSKRVTAPIVKLAEEANKIAHFDFKSTVKVRSGVKEISELASSMQGMKATIQSFLGIARDLAGETNFNKLLASVLRELSEISIADTAVLYLYEPKKATLESVQVYMDHEVANTAQQVIPIIQQHPVAQVCHGESSVMRLSVDELKEYFGVIAEYQHDCTLIAIPLRDRNNQLVGAIALLINASSIDIGRHSMAVAVSGTAAIAIENQRLIQEQKALLEAFIQLLAGAIDAKSPYTGGHCQRVPILTKSLARAACNETSGTFADFRLSDNEWEELHIAAWLHDCGKVTTPEYIVDKATKLETLYDRIHEVRMRFEVIKRDVEIDYWKAIAAGGDPEKLRQQRDQAITAIDDDFAFVAECNVGGEFMSEEKIQRLDQIAERSWQRSLSDRIGISSLEQERKNRAPEPLLPITEKLLEDKPEHIFIREEQDKIAPDNPWGFNINVPEHLYNRGELYNLRVKRGTLSEEERYKINEHMVQTIKMLTQLPFPRHLSRVPEIAGGHHEKLDGTGYPKGLHDKDMQAPEKMMAIADIFEALTASDRPYKKGKTLSETLKIMNFMKQDQHIDADLFAVFLRSGVYLEYAHQYLSPEQIDEVNIHAYL</sequence>
<reference evidence="4" key="1">
    <citation type="submission" date="2020-08" db="EMBL/GenBank/DDBJ databases">
        <title>Novel species isolated from subtropical streams in China.</title>
        <authorList>
            <person name="Lu H."/>
        </authorList>
    </citation>
    <scope>NUCLEOTIDE SEQUENCE</scope>
    <source>
        <strain evidence="4">KACC 12607</strain>
    </source>
</reference>
<dbReference type="InterPro" id="IPR003660">
    <property type="entry name" value="HAMP_dom"/>
</dbReference>
<feature type="transmembrane region" description="Helical" evidence="1">
    <location>
        <begin position="91"/>
        <end position="110"/>
    </location>
</feature>